<keyword evidence="5" id="KW-0808">Transferase</keyword>
<dbReference type="AlphaFoldDB" id="A0A2K8KTK2"/>
<keyword evidence="5" id="KW-0418">Kinase</keyword>
<evidence type="ECO:0000256" key="1">
    <source>
        <dbReference type="ARBA" id="ARBA00000085"/>
    </source>
</evidence>
<evidence type="ECO:0000259" key="4">
    <source>
        <dbReference type="PROSITE" id="PS50109"/>
    </source>
</evidence>
<comment type="catalytic activity">
    <reaction evidence="1">
        <text>ATP + protein L-histidine = ADP + protein N-phospho-L-histidine.</text>
        <dbReference type="EC" id="2.7.13.3"/>
    </reaction>
</comment>
<dbReference type="InterPro" id="IPR005467">
    <property type="entry name" value="His_kinase_dom"/>
</dbReference>
<dbReference type="SUPFAM" id="SSF55874">
    <property type="entry name" value="ATPase domain of HSP90 chaperone/DNA topoisomerase II/histidine kinase"/>
    <property type="match status" value="1"/>
</dbReference>
<dbReference type="PRINTS" id="PR00344">
    <property type="entry name" value="BCTRLSENSOR"/>
</dbReference>
<dbReference type="KEGG" id="rfo:REIFOR_02939"/>
<accession>A0A2K8KTK2</accession>
<dbReference type="EMBL" id="CP011797">
    <property type="protein sequence ID" value="ATX78060.1"/>
    <property type="molecule type" value="Genomic_DNA"/>
</dbReference>
<protein>
    <recommendedName>
        <fullName evidence="2">histidine kinase</fullName>
        <ecNumber evidence="2">2.7.13.3</ecNumber>
    </recommendedName>
</protein>
<dbReference type="Proteomes" id="UP000229757">
    <property type="component" value="Chromosome"/>
</dbReference>
<dbReference type="EC" id="2.7.13.3" evidence="2"/>
<dbReference type="CDD" id="cd00082">
    <property type="entry name" value="HisKA"/>
    <property type="match status" value="1"/>
</dbReference>
<dbReference type="SMART" id="SM00387">
    <property type="entry name" value="HATPase_c"/>
    <property type="match status" value="1"/>
</dbReference>
<dbReference type="PROSITE" id="PS50109">
    <property type="entry name" value="HIS_KIN"/>
    <property type="match status" value="1"/>
</dbReference>
<reference evidence="5 6" key="1">
    <citation type="journal article" date="2017" name="Environ. Microbiol.">
        <title>Genomic and physiological analyses of 'Reinekea forsetii' reveal a versatile opportunistic lifestyle during spring algae blooms.</title>
        <authorList>
            <person name="Avci B."/>
            <person name="Hahnke R.L."/>
            <person name="Chafee M."/>
            <person name="Fischer T."/>
            <person name="Gruber-Vodicka H."/>
            <person name="Tegetmeyer H.E."/>
            <person name="Harder J."/>
            <person name="Fuchs B.M."/>
            <person name="Amann R.I."/>
            <person name="Teeling H."/>
        </authorList>
    </citation>
    <scope>NUCLEOTIDE SEQUENCE [LARGE SCALE GENOMIC DNA]</scope>
    <source>
        <strain evidence="5 6">Hel1_31_D35</strain>
    </source>
</reference>
<dbReference type="InterPro" id="IPR003661">
    <property type="entry name" value="HisK_dim/P_dom"/>
</dbReference>
<dbReference type="InterPro" id="IPR036097">
    <property type="entry name" value="HisK_dim/P_sf"/>
</dbReference>
<dbReference type="PANTHER" id="PTHR43065:SF50">
    <property type="entry name" value="HISTIDINE KINASE"/>
    <property type="match status" value="1"/>
</dbReference>
<dbReference type="InterPro" id="IPR036890">
    <property type="entry name" value="HATPase_C_sf"/>
</dbReference>
<dbReference type="PANTHER" id="PTHR43065">
    <property type="entry name" value="SENSOR HISTIDINE KINASE"/>
    <property type="match status" value="1"/>
</dbReference>
<dbReference type="SUPFAM" id="SSF47384">
    <property type="entry name" value="Homodimeric domain of signal transducing histidine kinase"/>
    <property type="match status" value="1"/>
</dbReference>
<evidence type="ECO:0000256" key="2">
    <source>
        <dbReference type="ARBA" id="ARBA00012438"/>
    </source>
</evidence>
<gene>
    <name evidence="5" type="ORF">REIFOR_02939</name>
</gene>
<dbReference type="InterPro" id="IPR003594">
    <property type="entry name" value="HATPase_dom"/>
</dbReference>
<name>A0A2K8KTK2_9GAMM</name>
<evidence type="ECO:0000256" key="3">
    <source>
        <dbReference type="ARBA" id="ARBA00022553"/>
    </source>
</evidence>
<dbReference type="OrthoDB" id="1931120at2"/>
<dbReference type="Gene3D" id="3.30.565.10">
    <property type="entry name" value="Histidine kinase-like ATPase, C-terminal domain"/>
    <property type="match status" value="1"/>
</dbReference>
<proteinExistence type="predicted"/>
<organism evidence="5 6">
    <name type="scientific">Reinekea forsetii</name>
    <dbReference type="NCBI Taxonomy" id="1336806"/>
    <lineage>
        <taxon>Bacteria</taxon>
        <taxon>Pseudomonadati</taxon>
        <taxon>Pseudomonadota</taxon>
        <taxon>Gammaproteobacteria</taxon>
        <taxon>Oceanospirillales</taxon>
        <taxon>Saccharospirillaceae</taxon>
        <taxon>Reinekea</taxon>
    </lineage>
</organism>
<dbReference type="Pfam" id="PF02518">
    <property type="entry name" value="HATPase_c"/>
    <property type="match status" value="1"/>
</dbReference>
<dbReference type="InterPro" id="IPR004358">
    <property type="entry name" value="Sig_transdc_His_kin-like_C"/>
</dbReference>
<dbReference type="GO" id="GO:0000155">
    <property type="term" value="F:phosphorelay sensor kinase activity"/>
    <property type="evidence" value="ECO:0007669"/>
    <property type="project" value="InterPro"/>
</dbReference>
<dbReference type="RefSeq" id="WP_100258273.1">
    <property type="nucleotide sequence ID" value="NZ_CP011797.1"/>
</dbReference>
<dbReference type="Gene3D" id="1.10.287.130">
    <property type="match status" value="1"/>
</dbReference>
<keyword evidence="3" id="KW-0597">Phosphoprotein</keyword>
<sequence>MTDANPYKAAYEREREARKSAEVALEKKSMEIFTALQLLRNQTDELRVQKNDIDERNQQLHATQLQLFQSEKMASLGLMAAGVAHEINNPLSFIKSNFETLRGYIGHYDSLLALYQQADPLIPEAVRMTLRDTRQSLEIDFIQRDLAMLLTESVVGMDRIVEIVNHLQAYNRREYAEKTLAQINQSIETAIKMTKPKYQHRVEFRSHLAEDLPELLCYPNNLTQVFINLLINAAQAIDVGSRKGTVSIRSSVAADHLIVSVTDNGQGLSEEAKDKIFDPFYTTKAIGDGTGLGLSVVYNIMQAHNGTIGVDSEQDKGSIFTLRIPLKAPEDVSPALKRPIS</sequence>
<evidence type="ECO:0000313" key="5">
    <source>
        <dbReference type="EMBL" id="ATX78060.1"/>
    </source>
</evidence>
<keyword evidence="6" id="KW-1185">Reference proteome</keyword>
<evidence type="ECO:0000313" key="6">
    <source>
        <dbReference type="Proteomes" id="UP000229757"/>
    </source>
</evidence>
<feature type="domain" description="Histidine kinase" evidence="4">
    <location>
        <begin position="82"/>
        <end position="328"/>
    </location>
</feature>